<reference evidence="3 4" key="1">
    <citation type="journal article" date="2012" name="J. Bacteriol.">
        <title>Draft Genome Sequence of Oceaniovalibus guishaninsula JLT2003T.</title>
        <authorList>
            <person name="Tang K."/>
            <person name="Liu K."/>
            <person name="Jiao N."/>
        </authorList>
    </citation>
    <scope>NUCLEOTIDE SEQUENCE [LARGE SCALE GENOMIC DNA]</scope>
    <source>
        <strain evidence="3 4">JLT2003</strain>
    </source>
</reference>
<evidence type="ECO:0000313" key="4">
    <source>
        <dbReference type="Proteomes" id="UP000006765"/>
    </source>
</evidence>
<keyword evidence="2" id="KW-0456">Lyase</keyword>
<dbReference type="eggNOG" id="COG3703">
    <property type="taxonomic scope" value="Bacteria"/>
</dbReference>
<comment type="caution">
    <text evidence="3">The sequence shown here is derived from an EMBL/GenBank/DDBJ whole genome shotgun (WGS) entry which is preliminary data.</text>
</comment>
<dbReference type="InterPro" id="IPR013024">
    <property type="entry name" value="GGCT-like"/>
</dbReference>
<accession>K2GT38</accession>
<evidence type="ECO:0000256" key="1">
    <source>
        <dbReference type="ARBA" id="ARBA00012344"/>
    </source>
</evidence>
<evidence type="ECO:0000256" key="2">
    <source>
        <dbReference type="ARBA" id="ARBA00023239"/>
    </source>
</evidence>
<dbReference type="EC" id="4.3.2.7" evidence="1"/>
<name>K2GT38_9RHOB</name>
<sequence length="175" mass="19298">MFGYGSLIWNPEFDVAERVIAALPGYDRTFCMRSVHHRGTEAAPGLVLALDRTDGTLCTGLALRARRGTEAATLAMLRARELVSSAYLERQVTLALGDGRRVTAVAYVVDRNHVQYTGKLELEEQAQIIARSVGGRGPNSEYLFNTTAHLAELGIHDPDLQWLAMRVRHIRGLPA</sequence>
<evidence type="ECO:0000313" key="3">
    <source>
        <dbReference type="EMBL" id="EKE45701.1"/>
    </source>
</evidence>
<dbReference type="GO" id="GO:0005737">
    <property type="term" value="C:cytoplasm"/>
    <property type="evidence" value="ECO:0007669"/>
    <property type="project" value="TreeGrafter"/>
</dbReference>
<dbReference type="AlphaFoldDB" id="K2GT38"/>
<keyword evidence="4" id="KW-1185">Reference proteome</keyword>
<dbReference type="GO" id="GO:0006751">
    <property type="term" value="P:glutathione catabolic process"/>
    <property type="evidence" value="ECO:0007669"/>
    <property type="project" value="InterPro"/>
</dbReference>
<organism evidence="3 4">
    <name type="scientific">Oceaniovalibus guishaninsula JLT2003</name>
    <dbReference type="NCBI Taxonomy" id="1231392"/>
    <lineage>
        <taxon>Bacteria</taxon>
        <taxon>Pseudomonadati</taxon>
        <taxon>Pseudomonadota</taxon>
        <taxon>Alphaproteobacteria</taxon>
        <taxon>Rhodobacterales</taxon>
        <taxon>Roseobacteraceae</taxon>
        <taxon>Oceaniovalibus</taxon>
    </lineage>
</organism>
<dbReference type="Proteomes" id="UP000006765">
    <property type="component" value="Unassembled WGS sequence"/>
</dbReference>
<dbReference type="PANTHER" id="PTHR12192">
    <property type="entry name" value="CATION TRANSPORT PROTEIN CHAC-RELATED"/>
    <property type="match status" value="1"/>
</dbReference>
<dbReference type="SUPFAM" id="SSF110857">
    <property type="entry name" value="Gamma-glutamyl cyclotransferase-like"/>
    <property type="match status" value="1"/>
</dbReference>
<dbReference type="CDD" id="cd06661">
    <property type="entry name" value="GGCT_like"/>
    <property type="match status" value="1"/>
</dbReference>
<dbReference type="Gene3D" id="3.10.490.10">
    <property type="entry name" value="Gamma-glutamyl cyclotransferase-like"/>
    <property type="match status" value="1"/>
</dbReference>
<proteinExistence type="predicted"/>
<dbReference type="Pfam" id="PF04752">
    <property type="entry name" value="ChaC"/>
    <property type="match status" value="1"/>
</dbReference>
<dbReference type="GO" id="GO:0061928">
    <property type="term" value="F:glutathione specific gamma-glutamylcyclotransferase activity"/>
    <property type="evidence" value="ECO:0007669"/>
    <property type="project" value="UniProtKB-EC"/>
</dbReference>
<dbReference type="STRING" id="1231392.OCGS_0318"/>
<protein>
    <recommendedName>
        <fullName evidence="1">glutathione-specific gamma-glutamylcyclotransferase</fullName>
        <ecNumber evidence="1">4.3.2.7</ecNumber>
    </recommendedName>
</protein>
<dbReference type="InterPro" id="IPR036568">
    <property type="entry name" value="GGCT-like_sf"/>
</dbReference>
<gene>
    <name evidence="3" type="ORF">OCGS_0318</name>
</gene>
<dbReference type="InterPro" id="IPR006840">
    <property type="entry name" value="ChaC"/>
</dbReference>
<dbReference type="PANTHER" id="PTHR12192:SF2">
    <property type="entry name" value="GLUTATHIONE-SPECIFIC GAMMA-GLUTAMYLCYCLOTRANSFERASE 2"/>
    <property type="match status" value="1"/>
</dbReference>
<dbReference type="PATRIC" id="fig|1231392.3.peg.319"/>
<dbReference type="EMBL" id="AMGO01000006">
    <property type="protein sequence ID" value="EKE45701.1"/>
    <property type="molecule type" value="Genomic_DNA"/>
</dbReference>